<dbReference type="InterPro" id="IPR005144">
    <property type="entry name" value="ATP-cone_dom"/>
</dbReference>
<evidence type="ECO:0000256" key="3">
    <source>
        <dbReference type="PROSITE-ProRule" id="PRU00492"/>
    </source>
</evidence>
<dbReference type="NCBIfam" id="TIGR02487">
    <property type="entry name" value="NrdD"/>
    <property type="match status" value="1"/>
</dbReference>
<accession>A0ABU9K2Y8</accession>
<dbReference type="PANTHER" id="PTHR21075:SF0">
    <property type="entry name" value="ANAEROBIC RIBONUCLEOSIDE-TRIPHOSPHATE REDUCTASE"/>
    <property type="match status" value="1"/>
</dbReference>
<keyword evidence="1 3" id="KW-0547">Nucleotide-binding</keyword>
<dbReference type="Proteomes" id="UP001459714">
    <property type="component" value="Unassembled WGS sequence"/>
</dbReference>
<dbReference type="SUPFAM" id="SSF51998">
    <property type="entry name" value="PFL-like glycyl radical enzymes"/>
    <property type="match status" value="1"/>
</dbReference>
<dbReference type="RefSeq" id="WP_342021076.1">
    <property type="nucleotide sequence ID" value="NZ_JBBYAK010000002.1"/>
</dbReference>
<name>A0ABU9K2Y8_9BACI</name>
<organism evidence="5 6">
    <name type="scientific">Caldifermentibacillus hisashii</name>
    <dbReference type="NCBI Taxonomy" id="996558"/>
    <lineage>
        <taxon>Bacteria</taxon>
        <taxon>Bacillati</taxon>
        <taxon>Bacillota</taxon>
        <taxon>Bacilli</taxon>
        <taxon>Bacillales</taxon>
        <taxon>Bacillaceae</taxon>
        <taxon>Caldifermentibacillus</taxon>
    </lineage>
</organism>
<sequence length="723" mass="83102">MTIVIKKNGIEEKWNSHKIVEAIQKSNARVKDKYKKLTNEQILSVILYVESKLKDTEKINTSELHNVVIEALSVYNPNVCLEYKAFRNYKERFRKSFQNAAEHSNKIVYDGDKENANKDSTLNSTKQALISETLMREMMIQFELKPEWVKAHEEGWIHIHDLSSRYLNQINCCLFDMGNLLNNGFEMNGSKYLEPKTVQTAWAVVGDVTLSASSQQYGGFTIPEIDTVLAKYAERSYNKHLNYLIENKIEKNKAGKMAEEMTIREIEQGYQGFETKLNTVSNSLGQIPFVTITFGLDTNKWARIISSIILKIRKEGMGKNRMTAIFPKLVFIYRKEVNGKKDSPNYDLYKQAIECSRIRLYPDYLSLDNPETNNLAVVYERSGKVVSGMGCRAYLSPFYHPETGEEIYTGRNNLGAITLNLPKYAIESKGDLNRFYQLIDKYAQMVFEIHLDAYKKIAKSKGSTNPLMFCEGGSWMSVGYNESIEPIIKASTMSLGYIGLEEVVQYFFRESLKHHNKFALDIVKHLKELVNQASKKYDKLFALYSTPAESLIYRFQKMNRKQYGRIKNVTDREYMTNSFHLHVTEDVSVPEKIYLESPFHGVATGGRISYCEFPYGVDFNVLKQSIDYAMQKGLYFGVNVISATCCNCGYQGDFEVCPKCGSDNVTSVSRVCGYLSFGKIKGDSRYNLGKQAEIRDRIKHRTNEFKELYKYDKEYRNGETTSN</sequence>
<evidence type="ECO:0000259" key="4">
    <source>
        <dbReference type="PROSITE" id="PS51161"/>
    </source>
</evidence>
<evidence type="ECO:0000256" key="2">
    <source>
        <dbReference type="ARBA" id="ARBA00022840"/>
    </source>
</evidence>
<evidence type="ECO:0000313" key="6">
    <source>
        <dbReference type="Proteomes" id="UP001459714"/>
    </source>
</evidence>
<dbReference type="EMBL" id="JBBYAK010000002">
    <property type="protein sequence ID" value="MEL3959440.1"/>
    <property type="molecule type" value="Genomic_DNA"/>
</dbReference>
<evidence type="ECO:0000256" key="1">
    <source>
        <dbReference type="ARBA" id="ARBA00022741"/>
    </source>
</evidence>
<dbReference type="GO" id="GO:0008998">
    <property type="term" value="F:ribonucleoside-triphosphate reductase (thioredoxin) activity"/>
    <property type="evidence" value="ECO:0007669"/>
    <property type="project" value="UniProtKB-EC"/>
</dbReference>
<comment type="caution">
    <text evidence="5">The sequence shown here is derived from an EMBL/GenBank/DDBJ whole genome shotgun (WGS) entry which is preliminary data.</text>
</comment>
<dbReference type="Pfam" id="PF03477">
    <property type="entry name" value="ATP-cone"/>
    <property type="match status" value="1"/>
</dbReference>
<proteinExistence type="predicted"/>
<dbReference type="EC" id="1.17.4.2" evidence="5"/>
<gene>
    <name evidence="5" type="primary">nrdD</name>
    <name evidence="5" type="ORF">NST17_20005</name>
</gene>
<dbReference type="InterPro" id="IPR012833">
    <property type="entry name" value="NrdD"/>
</dbReference>
<dbReference type="Pfam" id="PF13597">
    <property type="entry name" value="NRDD"/>
    <property type="match status" value="1"/>
</dbReference>
<dbReference type="Gene3D" id="3.20.70.20">
    <property type="match status" value="1"/>
</dbReference>
<feature type="domain" description="ATP-cone" evidence="4">
    <location>
        <begin position="2"/>
        <end position="94"/>
    </location>
</feature>
<keyword evidence="6" id="KW-1185">Reference proteome</keyword>
<keyword evidence="5" id="KW-0560">Oxidoreductase</keyword>
<dbReference type="PANTHER" id="PTHR21075">
    <property type="entry name" value="ANAEROBIC RIBONUCLEOSIDE-TRIPHOSPHATE REDUCTASE"/>
    <property type="match status" value="1"/>
</dbReference>
<protein>
    <submittedName>
        <fullName evidence="5">Anaerobic ribonucleoside-triphosphate reductase</fullName>
        <ecNumber evidence="5">1.17.4.2</ecNumber>
    </submittedName>
</protein>
<dbReference type="PROSITE" id="PS51161">
    <property type="entry name" value="ATP_CONE"/>
    <property type="match status" value="1"/>
</dbReference>
<keyword evidence="2 3" id="KW-0067">ATP-binding</keyword>
<evidence type="ECO:0000313" key="5">
    <source>
        <dbReference type="EMBL" id="MEL3959440.1"/>
    </source>
</evidence>
<reference evidence="5 6" key="1">
    <citation type="submission" date="2024-03" db="EMBL/GenBank/DDBJ databases">
        <title>Bacilli Hybrid Assemblies.</title>
        <authorList>
            <person name="Kovac J."/>
        </authorList>
    </citation>
    <scope>NUCLEOTIDE SEQUENCE [LARGE SCALE GENOMIC DNA]</scope>
    <source>
        <strain evidence="5 6">FSL M8-0022</strain>
    </source>
</reference>